<reference evidence="1 2" key="1">
    <citation type="submission" date="2016-03" db="EMBL/GenBank/DDBJ databases">
        <title>Cyphomyrmex costatus WGS genome.</title>
        <authorList>
            <person name="Nygaard S."/>
            <person name="Hu H."/>
            <person name="Boomsma J."/>
            <person name="Zhang G."/>
        </authorList>
    </citation>
    <scope>NUCLEOTIDE SEQUENCE [LARGE SCALE GENOMIC DNA]</scope>
    <source>
        <strain evidence="1">MS0001</strain>
        <tissue evidence="1">Whole body</tissue>
    </source>
</reference>
<gene>
    <name evidence="1" type="ORF">ALC62_14944</name>
</gene>
<organism evidence="1 2">
    <name type="scientific">Cyphomyrmex costatus</name>
    <dbReference type="NCBI Taxonomy" id="456900"/>
    <lineage>
        <taxon>Eukaryota</taxon>
        <taxon>Metazoa</taxon>
        <taxon>Ecdysozoa</taxon>
        <taxon>Arthropoda</taxon>
        <taxon>Hexapoda</taxon>
        <taxon>Insecta</taxon>
        <taxon>Pterygota</taxon>
        <taxon>Neoptera</taxon>
        <taxon>Endopterygota</taxon>
        <taxon>Hymenoptera</taxon>
        <taxon>Apocrita</taxon>
        <taxon>Aculeata</taxon>
        <taxon>Formicoidea</taxon>
        <taxon>Formicidae</taxon>
        <taxon>Myrmicinae</taxon>
        <taxon>Cyphomyrmex</taxon>
    </lineage>
</organism>
<dbReference type="STRING" id="456900.A0A195C2R5"/>
<evidence type="ECO:0000313" key="1">
    <source>
        <dbReference type="EMBL" id="KYM94501.1"/>
    </source>
</evidence>
<dbReference type="SUPFAM" id="SSF81518">
    <property type="entry name" value="Subunit XI (6.4 kDa protein) of cytochrome bc1 complex (Ubiquinol-cytochrome c reductase)"/>
    <property type="match status" value="1"/>
</dbReference>
<dbReference type="OrthoDB" id="15743at2759"/>
<dbReference type="InterPro" id="IPR015089">
    <property type="entry name" value="UQCR"/>
</dbReference>
<keyword evidence="2" id="KW-1185">Reference proteome</keyword>
<dbReference type="GO" id="GO:0005743">
    <property type="term" value="C:mitochondrial inner membrane"/>
    <property type="evidence" value="ECO:0007669"/>
    <property type="project" value="TreeGrafter"/>
</dbReference>
<name>A0A195C2R5_9HYME</name>
<dbReference type="Pfam" id="PF08997">
    <property type="entry name" value="UCR_6-4kD"/>
    <property type="match status" value="1"/>
</dbReference>
<dbReference type="AlphaFoldDB" id="A0A195C2R5"/>
<evidence type="ECO:0008006" key="3">
    <source>
        <dbReference type="Google" id="ProtNLM"/>
    </source>
</evidence>
<dbReference type="KEGG" id="ccoa:108781328"/>
<dbReference type="InterPro" id="IPR029027">
    <property type="entry name" value="Single_a-helix_sf"/>
</dbReference>
<protein>
    <recommendedName>
        <fullName evidence="3">Cytochrome b-c1 complex subunit 10</fullName>
    </recommendedName>
</protein>
<sequence>MPLQITRKLASKWTPTTMVAYGTSAWLALLYFTDWKAVVGYIPFYGSKFQEQE</sequence>
<dbReference type="GO" id="GO:0006122">
    <property type="term" value="P:mitochondrial electron transport, ubiquinol to cytochrome c"/>
    <property type="evidence" value="ECO:0007669"/>
    <property type="project" value="InterPro"/>
</dbReference>
<dbReference type="Proteomes" id="UP000078542">
    <property type="component" value="Unassembled WGS sequence"/>
</dbReference>
<accession>A0A195C2R5</accession>
<dbReference type="PANTHER" id="PTHR15420:SF2">
    <property type="entry name" value="CYTOCHROME B-C1 COMPLEX SUBUNIT 10"/>
    <property type="match status" value="1"/>
</dbReference>
<proteinExistence type="predicted"/>
<evidence type="ECO:0000313" key="2">
    <source>
        <dbReference type="Proteomes" id="UP000078542"/>
    </source>
</evidence>
<dbReference type="EMBL" id="KQ978379">
    <property type="protein sequence ID" value="KYM94501.1"/>
    <property type="molecule type" value="Genomic_DNA"/>
</dbReference>
<dbReference type="PANTHER" id="PTHR15420">
    <property type="entry name" value="UBIQUINOL-CYTOCHROME C REDUCTASE COMPLEX 6.4 KD PROTEIN"/>
    <property type="match status" value="1"/>
</dbReference>
<dbReference type="Gene3D" id="1.20.5.220">
    <property type="match status" value="1"/>
</dbReference>